<evidence type="ECO:0000313" key="11">
    <source>
        <dbReference type="Proteomes" id="UP000617041"/>
    </source>
</evidence>
<comment type="similarity">
    <text evidence="2">Belongs to the GSP M family.</text>
</comment>
<keyword evidence="3" id="KW-0813">Transport</keyword>
<dbReference type="SUPFAM" id="SSF103054">
    <property type="entry name" value="General secretion pathway protein M, EpsM"/>
    <property type="match status" value="1"/>
</dbReference>
<dbReference type="Pfam" id="PF04612">
    <property type="entry name" value="T2SSM"/>
    <property type="match status" value="1"/>
</dbReference>
<sequence>MSAMSTLRARWQGMAARERTLVTGAVALVVLALLWWLAVAPALAVLRSAEPQHRALDEQLGRMRGLQQQVRTLQSQPKLGPDEALRAIEESVRQRLGTSARISVAGERVTITLTGTPPDALAGWLGQARVNARVLPTDVRLTRGASGGWDGTLVLALPAR</sequence>
<keyword evidence="9" id="KW-0472">Membrane</keyword>
<accession>A0A934PZN4</accession>
<dbReference type="GO" id="GO:0005886">
    <property type="term" value="C:plasma membrane"/>
    <property type="evidence" value="ECO:0007669"/>
    <property type="project" value="UniProtKB-SubCell"/>
</dbReference>
<evidence type="ECO:0000256" key="4">
    <source>
        <dbReference type="ARBA" id="ARBA00022475"/>
    </source>
</evidence>
<evidence type="ECO:0000256" key="7">
    <source>
        <dbReference type="ARBA" id="ARBA00022927"/>
    </source>
</evidence>
<dbReference type="InterPro" id="IPR023229">
    <property type="entry name" value="T2SS_M_periplasmic_sf"/>
</dbReference>
<evidence type="ECO:0000256" key="3">
    <source>
        <dbReference type="ARBA" id="ARBA00022448"/>
    </source>
</evidence>
<dbReference type="Proteomes" id="UP000617041">
    <property type="component" value="Unassembled WGS sequence"/>
</dbReference>
<dbReference type="GO" id="GO:0015627">
    <property type="term" value="C:type II protein secretion system complex"/>
    <property type="evidence" value="ECO:0007669"/>
    <property type="project" value="InterPro"/>
</dbReference>
<keyword evidence="11" id="KW-1185">Reference proteome</keyword>
<evidence type="ECO:0000313" key="10">
    <source>
        <dbReference type="EMBL" id="MBK0391604.1"/>
    </source>
</evidence>
<name>A0A934PZN4_9BURK</name>
<keyword evidence="8" id="KW-1133">Transmembrane helix</keyword>
<evidence type="ECO:0000256" key="1">
    <source>
        <dbReference type="ARBA" id="ARBA00004377"/>
    </source>
</evidence>
<evidence type="ECO:0000256" key="8">
    <source>
        <dbReference type="ARBA" id="ARBA00022989"/>
    </source>
</evidence>
<keyword evidence="6" id="KW-0812">Transmembrane</keyword>
<protein>
    <submittedName>
        <fullName evidence="10">Type II secretion system protein M</fullName>
    </submittedName>
</protein>
<comment type="caution">
    <text evidence="10">The sequence shown here is derived from an EMBL/GenBank/DDBJ whole genome shotgun (WGS) entry which is preliminary data.</text>
</comment>
<gene>
    <name evidence="10" type="ORF">I8E28_03295</name>
</gene>
<keyword evidence="5" id="KW-0997">Cell inner membrane</keyword>
<dbReference type="EMBL" id="JAEDAO010000001">
    <property type="protein sequence ID" value="MBK0391604.1"/>
    <property type="molecule type" value="Genomic_DNA"/>
</dbReference>
<evidence type="ECO:0000256" key="6">
    <source>
        <dbReference type="ARBA" id="ARBA00022692"/>
    </source>
</evidence>
<dbReference type="InterPro" id="IPR007690">
    <property type="entry name" value="T2SS_GspM"/>
</dbReference>
<keyword evidence="7" id="KW-0653">Protein transport</keyword>
<dbReference type="AlphaFoldDB" id="A0A934PZN4"/>
<evidence type="ECO:0000256" key="2">
    <source>
        <dbReference type="ARBA" id="ARBA00010637"/>
    </source>
</evidence>
<proteinExistence type="inferred from homology"/>
<dbReference type="GO" id="GO:0015628">
    <property type="term" value="P:protein secretion by the type II secretion system"/>
    <property type="evidence" value="ECO:0007669"/>
    <property type="project" value="InterPro"/>
</dbReference>
<reference evidence="10" key="1">
    <citation type="submission" date="2020-12" db="EMBL/GenBank/DDBJ databases">
        <title>Ramlibacter sp. nov., isolated from a freshwater alga, Cryptomonas.</title>
        <authorList>
            <person name="Kim H.M."/>
            <person name="Jeon C.O."/>
        </authorList>
    </citation>
    <scope>NUCLEOTIDE SEQUENCE</scope>
    <source>
        <strain evidence="10">CrO1</strain>
    </source>
</reference>
<keyword evidence="4" id="KW-1003">Cell membrane</keyword>
<comment type="subcellular location">
    <subcellularLocation>
        <location evidence="1">Cell inner membrane</location>
        <topology evidence="1">Single-pass membrane protein</topology>
    </subcellularLocation>
</comment>
<evidence type="ECO:0000256" key="9">
    <source>
        <dbReference type="ARBA" id="ARBA00023136"/>
    </source>
</evidence>
<evidence type="ECO:0000256" key="5">
    <source>
        <dbReference type="ARBA" id="ARBA00022519"/>
    </source>
</evidence>
<organism evidence="10 11">
    <name type="scientific">Ramlibacter algicola</name>
    <dbReference type="NCBI Taxonomy" id="2795217"/>
    <lineage>
        <taxon>Bacteria</taxon>
        <taxon>Pseudomonadati</taxon>
        <taxon>Pseudomonadota</taxon>
        <taxon>Betaproteobacteria</taxon>
        <taxon>Burkholderiales</taxon>
        <taxon>Comamonadaceae</taxon>
        <taxon>Ramlibacter</taxon>
    </lineage>
</organism>